<dbReference type="VEuPathDB" id="FungiDB:BD410DRAFT_49843"/>
<dbReference type="PANTHER" id="PTHR18860">
    <property type="entry name" value="14-3-3 PROTEIN"/>
    <property type="match status" value="1"/>
</dbReference>
<evidence type="ECO:0000256" key="1">
    <source>
        <dbReference type="ARBA" id="ARBA00006141"/>
    </source>
</evidence>
<proteinExistence type="inferred from homology"/>
<sequence>MEAKSRDDCVFLAKISEQAERYPEMLEYVKGFVKYAGAQLMPEERSLLSVAYKNLTGNLRASWRIISQLEEIEGPKARPFEFALMRKQREKIERELIGVCEDVLNLLDKVLIPAALPGEEKVFYCKMKGDYYRYIAEFSRSDAQKRAATASLDAYKLAYKTALSTLEATHPTRLGLALNFSVYYRDVLNSPERACHLAKHAFDEAVAVLDQMPEQTFRDSLIILQLLRDDLTVWFQEMQEQEKRDAAIRKPL</sequence>
<dbReference type="Gene3D" id="1.20.190.20">
    <property type="entry name" value="14-3-3 domain"/>
    <property type="match status" value="1"/>
</dbReference>
<dbReference type="InterPro" id="IPR000308">
    <property type="entry name" value="14-3-3"/>
</dbReference>
<dbReference type="SUPFAM" id="SSF48445">
    <property type="entry name" value="14-3-3 protein"/>
    <property type="match status" value="1"/>
</dbReference>
<keyword evidence="5" id="KW-1185">Reference proteome</keyword>
<comment type="similarity">
    <text evidence="1">Belongs to the 14-3-3 family.</text>
</comment>
<feature type="domain" description="14-3-3" evidence="3">
    <location>
        <begin position="6"/>
        <end position="245"/>
    </location>
</feature>
<dbReference type="OrthoDB" id="10260625at2759"/>
<dbReference type="Pfam" id="PF00244">
    <property type="entry name" value="14-3-3"/>
    <property type="match status" value="1"/>
</dbReference>
<gene>
    <name evidence="4" type="ORF">BD410DRAFT_49843</name>
</gene>
<organism evidence="4 5">
    <name type="scientific">Rickenella mellea</name>
    <dbReference type="NCBI Taxonomy" id="50990"/>
    <lineage>
        <taxon>Eukaryota</taxon>
        <taxon>Fungi</taxon>
        <taxon>Dikarya</taxon>
        <taxon>Basidiomycota</taxon>
        <taxon>Agaricomycotina</taxon>
        <taxon>Agaricomycetes</taxon>
        <taxon>Hymenochaetales</taxon>
        <taxon>Rickenellaceae</taxon>
        <taxon>Rickenella</taxon>
    </lineage>
</organism>
<evidence type="ECO:0000259" key="3">
    <source>
        <dbReference type="SMART" id="SM00101"/>
    </source>
</evidence>
<name>A0A4R5XHA0_9AGAM</name>
<feature type="site" description="Interaction with phosphoserine on interacting protein" evidence="2">
    <location>
        <position position="60"/>
    </location>
</feature>
<dbReference type="Proteomes" id="UP000294933">
    <property type="component" value="Unassembled WGS sequence"/>
</dbReference>
<evidence type="ECO:0000256" key="2">
    <source>
        <dbReference type="PIRSR" id="PIRSR000868-1"/>
    </source>
</evidence>
<dbReference type="InterPro" id="IPR023410">
    <property type="entry name" value="14-3-3_domain"/>
</dbReference>
<reference evidence="4 5" key="1">
    <citation type="submission" date="2018-06" db="EMBL/GenBank/DDBJ databases">
        <title>A transcriptomic atlas of mushroom development highlights an independent origin of complex multicellularity.</title>
        <authorList>
            <consortium name="DOE Joint Genome Institute"/>
            <person name="Krizsan K."/>
            <person name="Almasi E."/>
            <person name="Merenyi Z."/>
            <person name="Sahu N."/>
            <person name="Viragh M."/>
            <person name="Koszo T."/>
            <person name="Mondo S."/>
            <person name="Kiss B."/>
            <person name="Balint B."/>
            <person name="Kues U."/>
            <person name="Barry K."/>
            <person name="Hegedus J.C."/>
            <person name="Henrissat B."/>
            <person name="Johnson J."/>
            <person name="Lipzen A."/>
            <person name="Ohm R."/>
            <person name="Nagy I."/>
            <person name="Pangilinan J."/>
            <person name="Yan J."/>
            <person name="Xiong Y."/>
            <person name="Grigoriev I.V."/>
            <person name="Hibbett D.S."/>
            <person name="Nagy L.G."/>
        </authorList>
    </citation>
    <scope>NUCLEOTIDE SEQUENCE [LARGE SCALE GENOMIC DNA]</scope>
    <source>
        <strain evidence="4 5">SZMC22713</strain>
    </source>
</reference>
<accession>A0A4R5XHA0</accession>
<dbReference type="AlphaFoldDB" id="A0A4R5XHA0"/>
<protein>
    <submittedName>
        <fullName evidence="4">14-3-3 protein</fullName>
    </submittedName>
</protein>
<dbReference type="EMBL" id="ML170156">
    <property type="protein sequence ID" value="TDL30015.1"/>
    <property type="molecule type" value="Genomic_DNA"/>
</dbReference>
<dbReference type="SMART" id="SM00101">
    <property type="entry name" value="14_3_3"/>
    <property type="match status" value="1"/>
</dbReference>
<dbReference type="PRINTS" id="PR00305">
    <property type="entry name" value="1433ZETA"/>
</dbReference>
<dbReference type="PIRSF" id="PIRSF000868">
    <property type="entry name" value="14-3-3"/>
    <property type="match status" value="1"/>
</dbReference>
<evidence type="ECO:0000313" key="4">
    <source>
        <dbReference type="EMBL" id="TDL30015.1"/>
    </source>
</evidence>
<dbReference type="InterPro" id="IPR036815">
    <property type="entry name" value="14-3-3_dom_sf"/>
</dbReference>
<feature type="site" description="Interaction with phosphoserine on interacting protein" evidence="2">
    <location>
        <position position="133"/>
    </location>
</feature>
<dbReference type="STRING" id="50990.A0A4R5XHA0"/>
<evidence type="ECO:0000313" key="5">
    <source>
        <dbReference type="Proteomes" id="UP000294933"/>
    </source>
</evidence>